<reference evidence="1 2" key="1">
    <citation type="journal article" date="2024" name="Chem. Sci.">
        <title>Discovery of megapolipeptins by genome mining of a Burkholderiales bacteria collection.</title>
        <authorList>
            <person name="Paulo B.S."/>
            <person name="Recchia M.J.J."/>
            <person name="Lee S."/>
            <person name="Fergusson C.H."/>
            <person name="Romanowski S.B."/>
            <person name="Hernandez A."/>
            <person name="Krull N."/>
            <person name="Liu D.Y."/>
            <person name="Cavanagh H."/>
            <person name="Bos A."/>
            <person name="Gray C.A."/>
            <person name="Murphy B.T."/>
            <person name="Linington R.G."/>
            <person name="Eustaquio A.S."/>
        </authorList>
    </citation>
    <scope>NUCLEOTIDE SEQUENCE [LARGE SCALE GENOMIC DNA]</scope>
    <source>
        <strain evidence="1 2">RL17-335-BIF-A</strain>
    </source>
</reference>
<evidence type="ECO:0000313" key="1">
    <source>
        <dbReference type="EMBL" id="MFM0594009.1"/>
    </source>
</evidence>
<protein>
    <submittedName>
        <fullName evidence="1">Helix-turn-helix domain-containing protein</fullName>
    </submittedName>
</protein>
<dbReference type="RefSeq" id="WP_408212503.1">
    <property type="nucleotide sequence ID" value="NZ_JAQQBZ010000007.1"/>
</dbReference>
<comment type="caution">
    <text evidence="1">The sequence shown here is derived from an EMBL/GenBank/DDBJ whole genome shotgun (WGS) entry which is preliminary data.</text>
</comment>
<gene>
    <name evidence="1" type="ORF">PQQ68_13360</name>
</gene>
<organism evidence="1 2">
    <name type="scientific">Paraburkholderia dilworthii</name>
    <dbReference type="NCBI Taxonomy" id="948106"/>
    <lineage>
        <taxon>Bacteria</taxon>
        <taxon>Pseudomonadati</taxon>
        <taxon>Pseudomonadota</taxon>
        <taxon>Betaproteobacteria</taxon>
        <taxon>Burkholderiales</taxon>
        <taxon>Burkholderiaceae</taxon>
        <taxon>Paraburkholderia</taxon>
    </lineage>
</organism>
<sequence>MTPVPATERTPHGDSLTLRQFADRFNVSLATAVKWLDGDARLDPAWAESFVPPPGRDRSVIEAMGLLTCSQAATFVGRSVPTVNVAARAGELPFVLVNGVRAFDRADLTTWLAAKNTPPAGPLLSNADAWRLLGYANRASITNLVKSGRLPVVLDKQGNKRVKRSDVEALAAEREAKKAKREARA</sequence>
<dbReference type="EMBL" id="JAQQBZ010000007">
    <property type="protein sequence ID" value="MFM0594009.1"/>
    <property type="molecule type" value="Genomic_DNA"/>
</dbReference>
<dbReference type="InterPro" id="IPR009061">
    <property type="entry name" value="DNA-bd_dom_put_sf"/>
</dbReference>
<name>A0ABW9D5C2_9BURK</name>
<accession>A0ABW9D5C2</accession>
<keyword evidence="2" id="KW-1185">Reference proteome</keyword>
<proteinExistence type="predicted"/>
<dbReference type="SUPFAM" id="SSF46955">
    <property type="entry name" value="Putative DNA-binding domain"/>
    <property type="match status" value="1"/>
</dbReference>
<dbReference type="Proteomes" id="UP001629367">
    <property type="component" value="Unassembled WGS sequence"/>
</dbReference>
<evidence type="ECO:0000313" key="2">
    <source>
        <dbReference type="Proteomes" id="UP001629367"/>
    </source>
</evidence>